<protein>
    <submittedName>
        <fullName evidence="2">Acetyltransferase</fullName>
    </submittedName>
</protein>
<evidence type="ECO:0000313" key="2">
    <source>
        <dbReference type="EMBL" id="MEI4768793.1"/>
    </source>
</evidence>
<name>A0ABU8F199_9BACI</name>
<dbReference type="RefSeq" id="WP_336496346.1">
    <property type="nucleotide sequence ID" value="NZ_JBAWSY010000002.1"/>
</dbReference>
<dbReference type="PANTHER" id="PTHR43300">
    <property type="entry name" value="ACETYLTRANSFERASE"/>
    <property type="match status" value="1"/>
</dbReference>
<dbReference type="Proteomes" id="UP001364890">
    <property type="component" value="Unassembled WGS sequence"/>
</dbReference>
<comment type="caution">
    <text evidence="2">The sequence shown here is derived from an EMBL/GenBank/DDBJ whole genome shotgun (WGS) entry which is preliminary data.</text>
</comment>
<feature type="domain" description="PglD N-terminal" evidence="1">
    <location>
        <begin position="29"/>
        <end position="113"/>
    </location>
</feature>
<dbReference type="Pfam" id="PF17836">
    <property type="entry name" value="PglD_N"/>
    <property type="match status" value="1"/>
</dbReference>
<dbReference type="Gene3D" id="2.160.10.10">
    <property type="entry name" value="Hexapeptide repeat proteins"/>
    <property type="match status" value="1"/>
</dbReference>
<dbReference type="Gene3D" id="3.40.50.20">
    <property type="match status" value="1"/>
</dbReference>
<proteinExistence type="predicted"/>
<dbReference type="InterPro" id="IPR020019">
    <property type="entry name" value="AcTrfase_PglD-like"/>
</dbReference>
<gene>
    <name evidence="2" type="ORF">WAX74_03850</name>
</gene>
<evidence type="ECO:0000259" key="1">
    <source>
        <dbReference type="Pfam" id="PF17836"/>
    </source>
</evidence>
<dbReference type="NCBIfam" id="TIGR03570">
    <property type="entry name" value="NeuD_NnaD"/>
    <property type="match status" value="1"/>
</dbReference>
<accession>A0ABU8F199</accession>
<dbReference type="InterPro" id="IPR011004">
    <property type="entry name" value="Trimer_LpxA-like_sf"/>
</dbReference>
<dbReference type="EMBL" id="JBAWSY010000002">
    <property type="protein sequence ID" value="MEI4768793.1"/>
    <property type="molecule type" value="Genomic_DNA"/>
</dbReference>
<dbReference type="PANTHER" id="PTHR43300:SF7">
    <property type="entry name" value="UDP-N-ACETYLBACILLOSAMINE N-ACETYLTRANSFERASE"/>
    <property type="match status" value="1"/>
</dbReference>
<keyword evidence="3" id="KW-1185">Reference proteome</keyword>
<dbReference type="SUPFAM" id="SSF51161">
    <property type="entry name" value="Trimeric LpxA-like enzymes"/>
    <property type="match status" value="1"/>
</dbReference>
<organism evidence="2 3">
    <name type="scientific">Psychrobacillus mangrovi</name>
    <dbReference type="NCBI Taxonomy" id="3117745"/>
    <lineage>
        <taxon>Bacteria</taxon>
        <taxon>Bacillati</taxon>
        <taxon>Bacillota</taxon>
        <taxon>Bacilli</taxon>
        <taxon>Bacillales</taxon>
        <taxon>Bacillaceae</taxon>
        <taxon>Psychrobacillus</taxon>
    </lineage>
</organism>
<sequence length="236" mass="25911">MKIPPKAIVSKEQIITKDEFNNRGIYMKKLFIIGSGGFCKQVIEIIEKLNIDEKKYNLLGLIDDNDRLLGSEVLGYKVLGTTDYLMDYSKQEEVYGVIAIANGKVRAQINQKLTEVNWINLIHPNAVISNYIEMGKGNIICAGVVINPECLIENHCHINIGTTIGHDVKMKDFVTIMPGSRISGNVEIKKCSLVGTGSTIIQGLSIEENVIIGAGAVVTKNTSANSLYKGVPAKRF</sequence>
<evidence type="ECO:0000313" key="3">
    <source>
        <dbReference type="Proteomes" id="UP001364890"/>
    </source>
</evidence>
<dbReference type="InterPro" id="IPR041561">
    <property type="entry name" value="PglD_N"/>
</dbReference>
<dbReference type="CDD" id="cd03360">
    <property type="entry name" value="LbH_AT_putative"/>
    <property type="match status" value="1"/>
</dbReference>
<reference evidence="2 3" key="1">
    <citation type="submission" date="2024-01" db="EMBL/GenBank/DDBJ databases">
        <title>Seven novel Bacillus-like species.</title>
        <authorList>
            <person name="Liu G."/>
        </authorList>
    </citation>
    <scope>NUCLEOTIDE SEQUENCE [LARGE SCALE GENOMIC DNA]</scope>
    <source>
        <strain evidence="2 3">FJAT-51614</strain>
    </source>
</reference>
<dbReference type="InterPro" id="IPR050179">
    <property type="entry name" value="Trans_hexapeptide_repeat"/>
</dbReference>